<protein>
    <submittedName>
        <fullName evidence="1">Uncharacterized protein</fullName>
    </submittedName>
</protein>
<sequence>MNPFHMDTELCSNLVCMHQERVEGQQLFVENYDCSILEGFDINACGVELFQGECNANIYLQLVTTSATLRVLTSVLWVMSSLRRLEG</sequence>
<reference evidence="1" key="1">
    <citation type="submission" date="2021-08" db="EMBL/GenBank/DDBJ databases">
        <title>WGS assembly of Ceratopteris richardii.</title>
        <authorList>
            <person name="Marchant D.B."/>
            <person name="Chen G."/>
            <person name="Jenkins J."/>
            <person name="Shu S."/>
            <person name="Leebens-Mack J."/>
            <person name="Grimwood J."/>
            <person name="Schmutz J."/>
            <person name="Soltis P."/>
            <person name="Soltis D."/>
            <person name="Chen Z.-H."/>
        </authorList>
    </citation>
    <scope>NUCLEOTIDE SEQUENCE</scope>
    <source>
        <strain evidence="1">Whitten #5841</strain>
        <tissue evidence="1">Leaf</tissue>
    </source>
</reference>
<organism evidence="1 2">
    <name type="scientific">Ceratopteris richardii</name>
    <name type="common">Triangle waterfern</name>
    <dbReference type="NCBI Taxonomy" id="49495"/>
    <lineage>
        <taxon>Eukaryota</taxon>
        <taxon>Viridiplantae</taxon>
        <taxon>Streptophyta</taxon>
        <taxon>Embryophyta</taxon>
        <taxon>Tracheophyta</taxon>
        <taxon>Polypodiopsida</taxon>
        <taxon>Polypodiidae</taxon>
        <taxon>Polypodiales</taxon>
        <taxon>Pteridineae</taxon>
        <taxon>Pteridaceae</taxon>
        <taxon>Parkerioideae</taxon>
        <taxon>Ceratopteris</taxon>
    </lineage>
</organism>
<comment type="caution">
    <text evidence="1">The sequence shown here is derived from an EMBL/GenBank/DDBJ whole genome shotgun (WGS) entry which is preliminary data.</text>
</comment>
<gene>
    <name evidence="1" type="ORF">KP509_06G031800</name>
</gene>
<evidence type="ECO:0000313" key="1">
    <source>
        <dbReference type="EMBL" id="KAH7434714.1"/>
    </source>
</evidence>
<proteinExistence type="predicted"/>
<accession>A0A8T2UMW6</accession>
<dbReference type="AlphaFoldDB" id="A0A8T2UMW6"/>
<keyword evidence="2" id="KW-1185">Reference proteome</keyword>
<dbReference type="Proteomes" id="UP000825935">
    <property type="component" value="Chromosome 6"/>
</dbReference>
<evidence type="ECO:0000313" key="2">
    <source>
        <dbReference type="Proteomes" id="UP000825935"/>
    </source>
</evidence>
<dbReference type="EMBL" id="CM035411">
    <property type="protein sequence ID" value="KAH7434714.1"/>
    <property type="molecule type" value="Genomic_DNA"/>
</dbReference>
<name>A0A8T2UMW6_CERRI</name>